<dbReference type="Proteomes" id="UP000292223">
    <property type="component" value="Unassembled WGS sequence"/>
</dbReference>
<dbReference type="Gene3D" id="3.90.226.10">
    <property type="entry name" value="2-enoyl-CoA Hydratase, Chain A, domain 1"/>
    <property type="match status" value="1"/>
</dbReference>
<dbReference type="InterPro" id="IPR005151">
    <property type="entry name" value="Tail-specific_protease"/>
</dbReference>
<keyword evidence="1" id="KW-0812">Transmembrane</keyword>
<keyword evidence="1" id="KW-0472">Membrane</keyword>
<proteinExistence type="predicted"/>
<reference evidence="4 6" key="2">
    <citation type="submission" date="2019-02" db="EMBL/GenBank/DDBJ databases">
        <title>From farm to fork: dissemination of Tn554::fexA-optrA in linezolid-resistant Enterococcus faecalis clones from chicken feces and meat in Tunisia.</title>
        <authorList>
            <person name="Tedim A.P."/>
            <person name="Elghaieb H."/>
            <person name="Abbassi M.S."/>
            <person name="Novais C."/>
            <person name="Hassen A."/>
            <person name="Peixe L."/>
            <person name="Freitas A.R."/>
        </authorList>
    </citation>
    <scope>NUCLEOTIDE SEQUENCE [LARGE SCALE GENOMIC DNA]</scope>
    <source>
        <strain evidence="4 6">728T</strain>
    </source>
</reference>
<evidence type="ECO:0000313" key="6">
    <source>
        <dbReference type="Proteomes" id="UP000292223"/>
    </source>
</evidence>
<sequence>MSIKKCLLFYIISACVIIFVALTFFFLPLKSIDSRSYEVLHTISQYGVITNKDEWRNILELTRYGRKVTNVDNLNTLVYGANKHSSVKQISSDKDMEDMETLKLPSISKYEDLTIINIPSVYSNDDNFSIKYASKLTDLIENISGNIVLNLSNNYGGLKEPMIIGASSLIPDGMLFSNINNKKEKYPVYLKNGKLFGGIPGTINELNLYKLSLHKKKIGKKVAIVINNNTASAAESLLLALKNNPNVKVFGMPSAGYTSVNLGRFLTNQNSDNYWWFVYTVGYYETIKPIKGQRLFNNQPVPPDYYVDLSMLDRNNQDITQFSNSKKLFKEIKSWINSD</sequence>
<dbReference type="EMBL" id="RKMZ01000019">
    <property type="protein sequence ID" value="ROX28975.1"/>
    <property type="molecule type" value="Genomic_DNA"/>
</dbReference>
<evidence type="ECO:0000256" key="1">
    <source>
        <dbReference type="SAM" id="Phobius"/>
    </source>
</evidence>
<dbReference type="InterPro" id="IPR029045">
    <property type="entry name" value="ClpP/crotonase-like_dom_sf"/>
</dbReference>
<dbReference type="SMART" id="SM00245">
    <property type="entry name" value="TSPc"/>
    <property type="match status" value="1"/>
</dbReference>
<evidence type="ECO:0000313" key="5">
    <source>
        <dbReference type="Proteomes" id="UP000281488"/>
    </source>
</evidence>
<reference evidence="3 5" key="1">
    <citation type="submission" date="2018-10" db="EMBL/GenBank/DDBJ databases">
        <title>Genotypes and phenotypes of Enterococci isolated from broiler chickens.</title>
        <authorList>
            <person name="Muhammad A.R."/>
            <person name="Diarra M.S."/>
        </authorList>
    </citation>
    <scope>NUCLEOTIDE SEQUENCE [LARGE SCALE GENOMIC DNA]</scope>
    <source>
        <strain evidence="3 5">LIT2 A36'</strain>
    </source>
</reference>
<dbReference type="SUPFAM" id="SSF52096">
    <property type="entry name" value="ClpP/crotonase"/>
    <property type="match status" value="1"/>
</dbReference>
<comment type="caution">
    <text evidence="4">The sequence shown here is derived from an EMBL/GenBank/DDBJ whole genome shotgun (WGS) entry which is preliminary data.</text>
</comment>
<protein>
    <submittedName>
        <fullName evidence="4">Peptidase S41</fullName>
    </submittedName>
</protein>
<evidence type="ECO:0000313" key="3">
    <source>
        <dbReference type="EMBL" id="ROX28975.1"/>
    </source>
</evidence>
<dbReference type="EMBL" id="SEWT01000013">
    <property type="protein sequence ID" value="RYU29568.1"/>
    <property type="molecule type" value="Genomic_DNA"/>
</dbReference>
<evidence type="ECO:0000313" key="4">
    <source>
        <dbReference type="EMBL" id="RYU29568.1"/>
    </source>
</evidence>
<evidence type="ECO:0000259" key="2">
    <source>
        <dbReference type="SMART" id="SM00245"/>
    </source>
</evidence>
<feature type="domain" description="Tail specific protease" evidence="2">
    <location>
        <begin position="108"/>
        <end position="308"/>
    </location>
</feature>
<feature type="transmembrane region" description="Helical" evidence="1">
    <location>
        <begin position="7"/>
        <end position="27"/>
    </location>
</feature>
<name>A0A2S7LVZ8_ENTFL</name>
<dbReference type="Proteomes" id="UP000281488">
    <property type="component" value="Unassembled WGS sequence"/>
</dbReference>
<organism evidence="4 6">
    <name type="scientific">Enterococcus faecalis</name>
    <name type="common">Streptococcus faecalis</name>
    <dbReference type="NCBI Taxonomy" id="1351"/>
    <lineage>
        <taxon>Bacteria</taxon>
        <taxon>Bacillati</taxon>
        <taxon>Bacillota</taxon>
        <taxon>Bacilli</taxon>
        <taxon>Lactobacillales</taxon>
        <taxon>Enterococcaceae</taxon>
        <taxon>Enterococcus</taxon>
    </lineage>
</organism>
<dbReference type="GO" id="GO:0008236">
    <property type="term" value="F:serine-type peptidase activity"/>
    <property type="evidence" value="ECO:0007669"/>
    <property type="project" value="InterPro"/>
</dbReference>
<gene>
    <name evidence="3" type="ORF">EGW16_16405</name>
    <name evidence="4" type="ORF">EU507_15015</name>
</gene>
<dbReference type="RefSeq" id="WP_010709598.1">
    <property type="nucleotide sequence ID" value="NZ_CP091901.1"/>
</dbReference>
<keyword evidence="1" id="KW-1133">Transmembrane helix</keyword>
<dbReference type="Pfam" id="PF03572">
    <property type="entry name" value="Peptidase_S41"/>
    <property type="match status" value="1"/>
</dbReference>
<dbReference type="GO" id="GO:0006508">
    <property type="term" value="P:proteolysis"/>
    <property type="evidence" value="ECO:0007669"/>
    <property type="project" value="InterPro"/>
</dbReference>
<accession>A0A2S7LVZ8</accession>
<dbReference type="AlphaFoldDB" id="A0A2S7LVZ8"/>